<evidence type="ECO:0000256" key="3">
    <source>
        <dbReference type="ARBA" id="ARBA00022756"/>
    </source>
</evidence>
<organism evidence="7 8">
    <name type="scientific">Aliidiomarina sedimenti</name>
    <dbReference type="NCBI Taxonomy" id="1933879"/>
    <lineage>
        <taxon>Bacteria</taxon>
        <taxon>Pseudomonadati</taxon>
        <taxon>Pseudomonadota</taxon>
        <taxon>Gammaproteobacteria</taxon>
        <taxon>Alteromonadales</taxon>
        <taxon>Idiomarinaceae</taxon>
        <taxon>Aliidiomarina</taxon>
    </lineage>
</organism>
<comment type="pathway">
    <text evidence="5">Cofactor biosynthesis; biotin biosynthesis.</text>
</comment>
<accession>A0ABY0BZX0</accession>
<evidence type="ECO:0000313" key="7">
    <source>
        <dbReference type="EMBL" id="RUO30718.1"/>
    </source>
</evidence>
<evidence type="ECO:0000256" key="1">
    <source>
        <dbReference type="ARBA" id="ARBA00022487"/>
    </source>
</evidence>
<dbReference type="SUPFAM" id="SSF53474">
    <property type="entry name" value="alpha/beta-Hydrolases"/>
    <property type="match status" value="1"/>
</dbReference>
<evidence type="ECO:0000256" key="5">
    <source>
        <dbReference type="HAMAP-Rule" id="MF_01260"/>
    </source>
</evidence>
<feature type="active site" description="Nucleophile" evidence="5">
    <location>
        <position position="92"/>
    </location>
</feature>
<comment type="subunit">
    <text evidence="5">Monomer.</text>
</comment>
<dbReference type="EC" id="3.1.1.85" evidence="5"/>
<evidence type="ECO:0000313" key="8">
    <source>
        <dbReference type="Proteomes" id="UP000287410"/>
    </source>
</evidence>
<evidence type="ECO:0000256" key="4">
    <source>
        <dbReference type="ARBA" id="ARBA00022801"/>
    </source>
</evidence>
<feature type="active site" evidence="5">
    <location>
        <position position="243"/>
    </location>
</feature>
<evidence type="ECO:0000259" key="6">
    <source>
        <dbReference type="Pfam" id="PF00561"/>
    </source>
</evidence>
<feature type="binding site" evidence="5">
    <location>
        <position position="243"/>
    </location>
    <ligand>
        <name>substrate</name>
    </ligand>
</feature>
<feature type="binding site" evidence="5">
    <location>
        <position position="22"/>
    </location>
    <ligand>
        <name>substrate</name>
    </ligand>
</feature>
<feature type="binding site" evidence="5">
    <location>
        <begin position="155"/>
        <end position="159"/>
    </location>
    <ligand>
        <name>substrate</name>
    </ligand>
</feature>
<dbReference type="InterPro" id="IPR050228">
    <property type="entry name" value="Carboxylesterase_BioH"/>
</dbReference>
<comment type="subcellular location">
    <subcellularLocation>
        <location evidence="5">Cytoplasm</location>
    </subcellularLocation>
</comment>
<dbReference type="InterPro" id="IPR010076">
    <property type="entry name" value="BioH"/>
</dbReference>
<comment type="function">
    <text evidence="5">The physiological role of BioH is to remove the methyl group introduced by BioC when the pimeloyl moiety is complete. It allows to synthesize pimeloyl-ACP via the fatty acid synthetic pathway through the hydrolysis of the ester bonds of pimeloyl-ACP esters.</text>
</comment>
<feature type="domain" description="AB hydrolase-1" evidence="6">
    <location>
        <begin position="16"/>
        <end position="248"/>
    </location>
</feature>
<keyword evidence="1 5" id="KW-0719">Serine esterase</keyword>
<name>A0ABY0BZX0_9GAMM</name>
<dbReference type="PRINTS" id="PR00111">
    <property type="entry name" value="ABHYDROLASE"/>
</dbReference>
<sequence>MNPYPIKQESAMAQSLVLLHGWGLNAAVWESIKPQLEHAIPGSIDVHALDLPGFGDAQWKDELTDADAVADYLADYIRTRTPTGQAAVLGWSMGGLLATTLALRHPQCVTGLYTVASSPCFVSRPGDGWPGMDPTVLKAFQAQLRDDFKTTLKRFLAVQAMGAPSARNDIKQLQALLLKKPLPVPEALQAGLNWLEKIDLRDKLSQLNMPFYRAYGRLDSLVPVAVASQITSGDCEIFASSAHAPFLNQPEDFIDWITATM</sequence>
<keyword evidence="3 5" id="KW-0093">Biotin biosynthesis</keyword>
<dbReference type="HAMAP" id="MF_01260">
    <property type="entry name" value="Carboxylester"/>
    <property type="match status" value="1"/>
</dbReference>
<dbReference type="Pfam" id="PF00561">
    <property type="entry name" value="Abhydrolase_1"/>
    <property type="match status" value="1"/>
</dbReference>
<keyword evidence="8" id="KW-1185">Reference proteome</keyword>
<comment type="caution">
    <text evidence="7">The sequence shown here is derived from an EMBL/GenBank/DDBJ whole genome shotgun (WGS) entry which is preliminary data.</text>
</comment>
<comment type="catalytic activity">
    <reaction evidence="5">
        <text>6-carboxyhexanoyl-[ACP] methyl ester + H2O = 6-carboxyhexanoyl-[ACP] + methanol + H(+)</text>
        <dbReference type="Rhea" id="RHEA:42700"/>
        <dbReference type="Rhea" id="RHEA-COMP:9955"/>
        <dbReference type="Rhea" id="RHEA-COMP:10186"/>
        <dbReference type="ChEBI" id="CHEBI:15377"/>
        <dbReference type="ChEBI" id="CHEBI:15378"/>
        <dbReference type="ChEBI" id="CHEBI:17790"/>
        <dbReference type="ChEBI" id="CHEBI:78846"/>
        <dbReference type="ChEBI" id="CHEBI:82735"/>
        <dbReference type="EC" id="3.1.1.85"/>
    </reaction>
</comment>
<keyword evidence="4 5" id="KW-0378">Hydrolase</keyword>
<gene>
    <name evidence="5 7" type="primary">bioH</name>
    <name evidence="7" type="ORF">CWE12_05610</name>
</gene>
<dbReference type="InterPro" id="IPR029058">
    <property type="entry name" value="AB_hydrolase_fold"/>
</dbReference>
<protein>
    <recommendedName>
        <fullName evidence="5">Pimeloyl-[acyl-carrier protein] methyl ester esterase</fullName>
        <ecNumber evidence="5">3.1.1.85</ecNumber>
    </recommendedName>
    <alternativeName>
        <fullName evidence="5">Biotin synthesis protein BioH</fullName>
    </alternativeName>
    <alternativeName>
        <fullName evidence="5">Carboxylesterase BioH</fullName>
    </alternativeName>
</protein>
<comment type="similarity">
    <text evidence="5">Belongs to the AB hydrolase superfamily. Carboxylesterase BioH family.</text>
</comment>
<dbReference type="PANTHER" id="PTHR43194">
    <property type="entry name" value="HYDROLASE ALPHA/BETA FOLD FAMILY"/>
    <property type="match status" value="1"/>
</dbReference>
<dbReference type="Proteomes" id="UP000287410">
    <property type="component" value="Unassembled WGS sequence"/>
</dbReference>
<dbReference type="PANTHER" id="PTHR43194:SF5">
    <property type="entry name" value="PIMELOYL-[ACYL-CARRIER PROTEIN] METHYL ESTER ESTERASE"/>
    <property type="match status" value="1"/>
</dbReference>
<dbReference type="Gene3D" id="3.40.50.1820">
    <property type="entry name" value="alpha/beta hydrolase"/>
    <property type="match status" value="1"/>
</dbReference>
<feature type="active site" evidence="5">
    <location>
        <position position="219"/>
    </location>
</feature>
<dbReference type="NCBIfam" id="TIGR01738">
    <property type="entry name" value="bioH"/>
    <property type="match status" value="1"/>
</dbReference>
<feature type="binding site" evidence="5">
    <location>
        <begin position="92"/>
        <end position="93"/>
    </location>
    <ligand>
        <name>substrate</name>
    </ligand>
</feature>
<dbReference type="InterPro" id="IPR000073">
    <property type="entry name" value="AB_hydrolase_1"/>
</dbReference>
<evidence type="ECO:0000256" key="2">
    <source>
        <dbReference type="ARBA" id="ARBA00022490"/>
    </source>
</evidence>
<dbReference type="EMBL" id="PIPN01000002">
    <property type="protein sequence ID" value="RUO30718.1"/>
    <property type="molecule type" value="Genomic_DNA"/>
</dbReference>
<keyword evidence="2 5" id="KW-0963">Cytoplasm</keyword>
<reference evidence="7 8" key="1">
    <citation type="journal article" date="2018" name="Front. Microbiol.">
        <title>Genome-Based Analysis Reveals the Taxonomy and Diversity of the Family Idiomarinaceae.</title>
        <authorList>
            <person name="Liu Y."/>
            <person name="Lai Q."/>
            <person name="Shao Z."/>
        </authorList>
    </citation>
    <scope>NUCLEOTIDE SEQUENCE [LARGE SCALE GENOMIC DNA]</scope>
    <source>
        <strain evidence="7 8">GBSy1</strain>
    </source>
</reference>
<proteinExistence type="inferred from homology"/>